<evidence type="ECO:0000313" key="5">
    <source>
        <dbReference type="EMBL" id="OZG49224.1"/>
    </source>
</evidence>
<dbReference type="GO" id="GO:0008477">
    <property type="term" value="F:purine nucleosidase activity"/>
    <property type="evidence" value="ECO:0007669"/>
    <property type="project" value="TreeGrafter"/>
</dbReference>
<dbReference type="PANTHER" id="PTHR12304">
    <property type="entry name" value="INOSINE-URIDINE PREFERRING NUCLEOSIDE HYDROLASE"/>
    <property type="match status" value="1"/>
</dbReference>
<dbReference type="GO" id="GO:0005829">
    <property type="term" value="C:cytosol"/>
    <property type="evidence" value="ECO:0007669"/>
    <property type="project" value="TreeGrafter"/>
</dbReference>
<dbReference type="Pfam" id="PF01156">
    <property type="entry name" value="IU_nuc_hydro"/>
    <property type="match status" value="1"/>
</dbReference>
<dbReference type="EMBL" id="MWWS01000005">
    <property type="protein sequence ID" value="OZG49224.1"/>
    <property type="molecule type" value="Genomic_DNA"/>
</dbReference>
<sequence length="326" mass="35114">MLSSSTTKIILDLDTGIDDTLALSYILASPNAELIGVTGTYGNVIVDHGVANDIRLLKMYGREDIPVFKGIDHPSTAESFEVPPDSAIYHGENGTGNAEIPAQSDRQAESQSSVDFIIDSVRKYPKGELVIVPTGALTSIAAALEKAPDIVDKIRIVLMGGSLTQPGNMNPFTEANISQDPEAANALFATQADITMIGLDVTTQVLMTKEDTQALRNIGTPVGHFLADMTDYYINISEQEDADNFQGGCNLHDPLAAAVALDPTLVTTLPINLMVETEGPQRGRTIGDPTRILENPKNTKVAITVDAERFTKRFMERLLTLAQTTK</sequence>
<evidence type="ECO:0000313" key="6">
    <source>
        <dbReference type="Proteomes" id="UP000216004"/>
    </source>
</evidence>
<keyword evidence="1 5" id="KW-0378">Hydrolase</keyword>
<dbReference type="InterPro" id="IPR036452">
    <property type="entry name" value="Ribo_hydro-like"/>
</dbReference>
<dbReference type="InterPro" id="IPR023186">
    <property type="entry name" value="IUNH"/>
</dbReference>
<dbReference type="CDD" id="cd02650">
    <property type="entry name" value="nuc_hydro_CaPnhB"/>
    <property type="match status" value="1"/>
</dbReference>
<dbReference type="GO" id="GO:0006152">
    <property type="term" value="P:purine nucleoside catabolic process"/>
    <property type="evidence" value="ECO:0007669"/>
    <property type="project" value="TreeGrafter"/>
</dbReference>
<dbReference type="PANTHER" id="PTHR12304:SF4">
    <property type="entry name" value="URIDINE NUCLEOSIDASE"/>
    <property type="match status" value="1"/>
</dbReference>
<evidence type="ECO:0000256" key="2">
    <source>
        <dbReference type="ARBA" id="ARBA00023295"/>
    </source>
</evidence>
<comment type="caution">
    <text evidence="5">The sequence shown here is derived from an EMBL/GenBank/DDBJ whole genome shotgun (WGS) entry which is preliminary data.</text>
</comment>
<dbReference type="SUPFAM" id="SSF53590">
    <property type="entry name" value="Nucleoside hydrolase"/>
    <property type="match status" value="1"/>
</dbReference>
<gene>
    <name evidence="5" type="ORF">BOCO_1033</name>
</gene>
<evidence type="ECO:0000256" key="3">
    <source>
        <dbReference type="SAM" id="MobiDB-lite"/>
    </source>
</evidence>
<name>A0A261EQV5_9BIFI</name>
<dbReference type="InterPro" id="IPR001910">
    <property type="entry name" value="Inosine/uridine_hydrolase_dom"/>
</dbReference>
<keyword evidence="6" id="KW-1185">Reference proteome</keyword>
<proteinExistence type="predicted"/>
<organism evidence="5 6">
    <name type="scientific">Bombiscardovia coagulans</name>
    <dbReference type="NCBI Taxonomy" id="686666"/>
    <lineage>
        <taxon>Bacteria</taxon>
        <taxon>Bacillati</taxon>
        <taxon>Actinomycetota</taxon>
        <taxon>Actinomycetes</taxon>
        <taxon>Bifidobacteriales</taxon>
        <taxon>Bifidobacteriaceae</taxon>
        <taxon>Bombiscardovia</taxon>
    </lineage>
</organism>
<reference evidence="5 6" key="1">
    <citation type="journal article" date="2017" name="BMC Genomics">
        <title>Comparative genomic and phylogenomic analyses of the Bifidobacteriaceae family.</title>
        <authorList>
            <person name="Lugli G.A."/>
            <person name="Milani C."/>
            <person name="Turroni F."/>
            <person name="Duranti S."/>
            <person name="Mancabelli L."/>
            <person name="Mangifesta M."/>
            <person name="Ferrario C."/>
            <person name="Modesto M."/>
            <person name="Mattarelli P."/>
            <person name="Jiri K."/>
            <person name="van Sinderen D."/>
            <person name="Ventura M."/>
        </authorList>
    </citation>
    <scope>NUCLEOTIDE SEQUENCE [LARGE SCALE GENOMIC DNA]</scope>
    <source>
        <strain evidence="5 6">DSM 22924</strain>
    </source>
</reference>
<dbReference type="Gene3D" id="3.90.245.10">
    <property type="entry name" value="Ribonucleoside hydrolase-like"/>
    <property type="match status" value="1"/>
</dbReference>
<evidence type="ECO:0000259" key="4">
    <source>
        <dbReference type="Pfam" id="PF01156"/>
    </source>
</evidence>
<protein>
    <submittedName>
        <fullName evidence="5">Nucleoside hydrolase</fullName>
    </submittedName>
</protein>
<keyword evidence="2" id="KW-0326">Glycosidase</keyword>
<accession>A0A261EQV5</accession>
<dbReference type="AlphaFoldDB" id="A0A261EQV5"/>
<feature type="domain" description="Inosine/uridine-preferring nucleoside hydrolase" evidence="4">
    <location>
        <begin position="9"/>
        <end position="311"/>
    </location>
</feature>
<dbReference type="Proteomes" id="UP000216004">
    <property type="component" value="Unassembled WGS sequence"/>
</dbReference>
<feature type="region of interest" description="Disordered" evidence="3">
    <location>
        <begin position="86"/>
        <end position="109"/>
    </location>
</feature>
<evidence type="ECO:0000256" key="1">
    <source>
        <dbReference type="ARBA" id="ARBA00022801"/>
    </source>
</evidence>